<reference evidence="1" key="2">
    <citation type="submission" date="2017-05" db="EMBL/GenBank/DDBJ databases">
        <authorList>
            <person name="Song R."/>
            <person name="Chenine A.L."/>
            <person name="Ruprecht R.M."/>
        </authorList>
    </citation>
    <scope>NUCLEOTIDE SEQUENCE</scope>
    <source>
        <strain evidence="1">SCGC AB-777_F03</strain>
    </source>
</reference>
<dbReference type="EMBL" id="QEFP01000009">
    <property type="protein sequence ID" value="PVU68514.1"/>
    <property type="molecule type" value="Genomic_DNA"/>
</dbReference>
<proteinExistence type="predicted"/>
<organism evidence="1">
    <name type="scientific">Nanobsidianus stetteri</name>
    <dbReference type="NCBI Taxonomy" id="1294122"/>
    <lineage>
        <taxon>Archaea</taxon>
        <taxon>Nanobdellota</taxon>
        <taxon>Candidatus Nanoarchaeia</taxon>
        <taxon>Nanoarchaeales</taxon>
        <taxon>Nanopusillaceae</taxon>
        <taxon>Candidatus Nanobsidianus</taxon>
    </lineage>
</organism>
<protein>
    <recommendedName>
        <fullName evidence="2">CRISPR-associated protein Cas4</fullName>
    </recommendedName>
</protein>
<comment type="caution">
    <text evidence="1">The sequence shown here is derived from an EMBL/GenBank/DDBJ whole genome shotgun (WGS) entry which is preliminary data.</text>
</comment>
<evidence type="ECO:0008006" key="2">
    <source>
        <dbReference type="Google" id="ProtNLM"/>
    </source>
</evidence>
<gene>
    <name evidence="1" type="ORF">DDW03_02145</name>
</gene>
<sequence length="152" mass="17606">MCKVRCKFSVERIKASSDPRMEYERKEGEIALGERRRFELYFYAGEWIKIVGIPDSVIGNLVLEFTISRESVRHILGRAVIYAYMCMRETEHCSTLIVPTTPGEEIGYLVVPNSRFLDYLSDELREVIEGEVEGERIPFCSSCLYRNVCPYS</sequence>
<accession>A0A2T9WL15</accession>
<dbReference type="AlphaFoldDB" id="A0A2T9WL15"/>
<name>A0A2T9WL15_NANST</name>
<evidence type="ECO:0000313" key="1">
    <source>
        <dbReference type="EMBL" id="PVU68514.1"/>
    </source>
</evidence>
<reference evidence="1" key="1">
    <citation type="journal article" date="2015" name="Appl. Environ. Microbiol.">
        <title>Nanoarchaeota, Their Sulfolobales Host, and Nanoarchaeota Virus Distribution across Yellowstone National Park Hot Springs.</title>
        <authorList>
            <person name="Munson-McGee J.H."/>
            <person name="Field E.K."/>
            <person name="Bateson M."/>
            <person name="Rooney C."/>
            <person name="Stepanauskas R."/>
            <person name="Young M.J."/>
        </authorList>
    </citation>
    <scope>NUCLEOTIDE SEQUENCE [LARGE SCALE GENOMIC DNA]</scope>
    <source>
        <strain evidence="1">SCGC AB-777_F03</strain>
    </source>
</reference>